<sequence length="1293" mass="143309">MSSSHVISAPRKPSSPAPPSVTPLIPERYIDIPSQRLYALSFALLVQAIKLFDFILYLFSSEGSPTPHYGKKWLLVDILFCLTLSRLRIPRLNYTNTIVALQIFCFALLDGLLFGGIRLHIFGDSSTHSSRHDHVGFQSSSNLFSVSNWLSVLTFGLVTASGYGSKDAHLAGQHTVRMSPISTAQLNPYGQRFCLDTSSSSVLVPILLNNSNPTSLRYTITPLGYTESLRGKIETVTLSTRDLKAIENAHREQLRVTKTAKQEHSDHNVDDYDDDYANDGPRDAPSSLPRLQKTQSIVHIRLSKPGAVHLIGVSDPSGVDARISYPSDITIAPCPHAEFVDGDVLTRGDNIRCAAPGLNTLGEDKDVRLTLSIVGVPPLSLKWFKEINGRREYFVVEGIQTEHASPSESSPPSYNSPQEIRVPLTVTAEAFGTHTYVLESVTDALGNQELLPTSSSPAKYGDLSSESNSKISRSLRVLHRPTMAFKGCGPQKPASLLIGSNISLVIDTQEADDLDSPWDVKIRYQPPTDASGKSINKRLRPWQQTIHSQSGKRDLAVEADSPGDYTIVDVRGKYCEGDVLSPEMCTVVELPKPAAEIEWRRIHECSGDTGVAASLVLHGTPPFHVYYRMQRDKEPARELVKTFYNSRGEMTLQPSQSGHYIYSFSHLSDANYNKVDLKGPTIDQIVHPLASAYFAASSGRDRVTINSCSENSVDVDVNLAGIGPWNLNLQVVGPQNSEIVSYSGIDTSRRRLQVSVPKDVNREGGSFEINIVSVEDSSGCKRTLSVPGVAVNVKKVKPTAKFYGREGQRRVVTIENEQASLPMRLTGDGPWRIKYRILERPEPTRSALLESPNDYLRVTEKGRYEMLEVSDSQCPGTVIAQESTYEVDWVPRPSATISPDTVAVYEPYNGTHILPAICEGTSGHVDFDLTGRPPFQIMYNIARSPRTRFQLHTSEPGRIYYEVKQVGDTAYPLSKHRGVVIPRSDRPLLEQEVLMRPSARFASANRLSYCLNENFVPQDKGTEDGVLVLQGTPPFELAISVLNFAASERFTETVTVHDTTWRLNLPGYSFKSVGQYKVSIESVRDASRCEQRPLDTHDRSIWVDVAESAAIVPFDRREYFCVGEVAQFQLEGIPPWTIGYRVNGKAYTQEAKQSPFAFSQQQPGEFKITSIAQRQKMCKSVVGDLSYAVHPLPTAQVGQGNRIFQDIHEGDQAEIKFTLIGEPPFTFTYQRSELSPRKGGSPGKVLETHTVSGVTTTEYSIYSALEGVWTVTSIADRYCRYPPAQPDRILDQK</sequence>
<organism evidence="1 2">
    <name type="scientific">Russula earlei</name>
    <dbReference type="NCBI Taxonomy" id="71964"/>
    <lineage>
        <taxon>Eukaryota</taxon>
        <taxon>Fungi</taxon>
        <taxon>Dikarya</taxon>
        <taxon>Basidiomycota</taxon>
        <taxon>Agaricomycotina</taxon>
        <taxon>Agaricomycetes</taxon>
        <taxon>Russulales</taxon>
        <taxon>Russulaceae</taxon>
        <taxon>Russula</taxon>
    </lineage>
</organism>
<comment type="caution">
    <text evidence="1">The sequence shown here is derived from an EMBL/GenBank/DDBJ whole genome shotgun (WGS) entry which is preliminary data.</text>
</comment>
<gene>
    <name evidence="1" type="ORF">F5148DRAFT_1162138</name>
</gene>
<keyword evidence="2" id="KW-1185">Reference proteome</keyword>
<proteinExistence type="predicted"/>
<reference evidence="1" key="1">
    <citation type="submission" date="2021-03" db="EMBL/GenBank/DDBJ databases">
        <title>Evolutionary priming and transition to the ectomycorrhizal habit in an iconic lineage of mushroom-forming fungi: is preadaptation a requirement?</title>
        <authorList>
            <consortium name="DOE Joint Genome Institute"/>
            <person name="Looney B.P."/>
            <person name="Miyauchi S."/>
            <person name="Morin E."/>
            <person name="Drula E."/>
            <person name="Courty P.E."/>
            <person name="Chicoki N."/>
            <person name="Fauchery L."/>
            <person name="Kohler A."/>
            <person name="Kuo A."/>
            <person name="LaButti K."/>
            <person name="Pangilinan J."/>
            <person name="Lipzen A."/>
            <person name="Riley R."/>
            <person name="Andreopoulos W."/>
            <person name="He G."/>
            <person name="Johnson J."/>
            <person name="Barry K.W."/>
            <person name="Grigoriev I.V."/>
            <person name="Nagy L."/>
            <person name="Hibbett D."/>
            <person name="Henrissat B."/>
            <person name="Matheny P.B."/>
            <person name="Labbe J."/>
            <person name="Martin A.F."/>
        </authorList>
    </citation>
    <scope>NUCLEOTIDE SEQUENCE</scope>
    <source>
        <strain evidence="1">BPL698</strain>
    </source>
</reference>
<dbReference type="Proteomes" id="UP001207468">
    <property type="component" value="Unassembled WGS sequence"/>
</dbReference>
<evidence type="ECO:0000313" key="1">
    <source>
        <dbReference type="EMBL" id="KAI9512489.1"/>
    </source>
</evidence>
<dbReference type="EMBL" id="JAGFNK010000008">
    <property type="protein sequence ID" value="KAI9512489.1"/>
    <property type="molecule type" value="Genomic_DNA"/>
</dbReference>
<name>A0ACC0UN35_9AGAM</name>
<accession>A0ACC0UN35</accession>
<evidence type="ECO:0000313" key="2">
    <source>
        <dbReference type="Proteomes" id="UP001207468"/>
    </source>
</evidence>
<protein>
    <submittedName>
        <fullName evidence="1">Uncharacterized protein</fullName>
    </submittedName>
</protein>